<evidence type="ECO:0000259" key="5">
    <source>
        <dbReference type="PROSITE" id="PS50850"/>
    </source>
</evidence>
<dbReference type="HOGENOM" id="CLU_001265_59_9_7"/>
<feature type="domain" description="Major facilitator superfamily (MFS) profile" evidence="5">
    <location>
        <begin position="13"/>
        <end position="416"/>
    </location>
</feature>
<feature type="transmembrane region" description="Helical" evidence="4">
    <location>
        <begin position="170"/>
        <end position="189"/>
    </location>
</feature>
<dbReference type="Proteomes" id="UP000019140">
    <property type="component" value="Unassembled WGS sequence"/>
</dbReference>
<evidence type="ECO:0000313" key="6">
    <source>
        <dbReference type="EMBL" id="ETX07366.1"/>
    </source>
</evidence>
<protein>
    <recommendedName>
        <fullName evidence="5">Major facilitator superfamily (MFS) profile domain-containing protein</fullName>
    </recommendedName>
</protein>
<feature type="transmembrane region" description="Helical" evidence="4">
    <location>
        <begin position="79"/>
        <end position="98"/>
    </location>
</feature>
<evidence type="ECO:0000313" key="7">
    <source>
        <dbReference type="Proteomes" id="UP000019140"/>
    </source>
</evidence>
<comment type="caution">
    <text evidence="6">The sequence shown here is derived from an EMBL/GenBank/DDBJ whole genome shotgun (WGS) entry which is preliminary data.</text>
</comment>
<reference evidence="6 7" key="1">
    <citation type="journal article" date="2014" name="Nature">
        <title>An environmental bacterial taxon with a large and distinct metabolic repertoire.</title>
        <authorList>
            <person name="Wilson M.C."/>
            <person name="Mori T."/>
            <person name="Ruckert C."/>
            <person name="Uria A.R."/>
            <person name="Helf M.J."/>
            <person name="Takada K."/>
            <person name="Gernert C."/>
            <person name="Steffens U.A."/>
            <person name="Heycke N."/>
            <person name="Schmitt S."/>
            <person name="Rinke C."/>
            <person name="Helfrich E.J."/>
            <person name="Brachmann A.O."/>
            <person name="Gurgui C."/>
            <person name="Wakimoto T."/>
            <person name="Kracht M."/>
            <person name="Crusemann M."/>
            <person name="Hentschel U."/>
            <person name="Abe I."/>
            <person name="Matsunaga S."/>
            <person name="Kalinowski J."/>
            <person name="Takeyama H."/>
            <person name="Piel J."/>
        </authorList>
    </citation>
    <scope>NUCLEOTIDE SEQUENCE [LARGE SCALE GENOMIC DNA]</scope>
    <source>
        <strain evidence="7">TSY2</strain>
    </source>
</reference>
<dbReference type="PANTHER" id="PTHR11360:SF284">
    <property type="entry name" value="EG:103B4.3 PROTEIN-RELATED"/>
    <property type="match status" value="1"/>
</dbReference>
<feature type="transmembrane region" description="Helical" evidence="4">
    <location>
        <begin position="52"/>
        <end position="72"/>
    </location>
</feature>
<dbReference type="EMBL" id="AZHX01000472">
    <property type="protein sequence ID" value="ETX07366.1"/>
    <property type="molecule type" value="Genomic_DNA"/>
</dbReference>
<feature type="transmembrane region" description="Helical" evidence="4">
    <location>
        <begin position="110"/>
        <end position="132"/>
    </location>
</feature>
<evidence type="ECO:0000256" key="3">
    <source>
        <dbReference type="ARBA" id="ARBA00023136"/>
    </source>
</evidence>
<evidence type="ECO:0000256" key="1">
    <source>
        <dbReference type="ARBA" id="ARBA00022692"/>
    </source>
</evidence>
<dbReference type="PROSITE" id="PS50850">
    <property type="entry name" value="MFS"/>
    <property type="match status" value="1"/>
</dbReference>
<dbReference type="SUPFAM" id="SSF103473">
    <property type="entry name" value="MFS general substrate transporter"/>
    <property type="match status" value="1"/>
</dbReference>
<dbReference type="GO" id="GO:0022857">
    <property type="term" value="F:transmembrane transporter activity"/>
    <property type="evidence" value="ECO:0007669"/>
    <property type="project" value="InterPro"/>
</dbReference>
<dbReference type="Gene3D" id="1.20.1250.20">
    <property type="entry name" value="MFS general substrate transporter like domains"/>
    <property type="match status" value="2"/>
</dbReference>
<dbReference type="AlphaFoldDB" id="W4MBU2"/>
<keyword evidence="2 4" id="KW-1133">Transmembrane helix</keyword>
<accession>W4MBU2</accession>
<feature type="transmembrane region" description="Helical" evidence="4">
    <location>
        <begin position="390"/>
        <end position="412"/>
    </location>
</feature>
<dbReference type="InterPro" id="IPR011701">
    <property type="entry name" value="MFS"/>
</dbReference>
<feature type="transmembrane region" description="Helical" evidence="4">
    <location>
        <begin position="235"/>
        <end position="258"/>
    </location>
</feature>
<dbReference type="Pfam" id="PF07690">
    <property type="entry name" value="MFS_1"/>
    <property type="match status" value="1"/>
</dbReference>
<name>W4MBU2_9BACT</name>
<feature type="transmembrane region" description="Helical" evidence="4">
    <location>
        <begin position="12"/>
        <end position="40"/>
    </location>
</feature>
<dbReference type="InterPro" id="IPR020846">
    <property type="entry name" value="MFS_dom"/>
</dbReference>
<feature type="transmembrane region" description="Helical" evidence="4">
    <location>
        <begin position="325"/>
        <end position="344"/>
    </location>
</feature>
<feature type="transmembrane region" description="Helical" evidence="4">
    <location>
        <begin position="356"/>
        <end position="378"/>
    </location>
</feature>
<organism evidence="6 7">
    <name type="scientific">Candidatus Entotheonella gemina</name>
    <dbReference type="NCBI Taxonomy" id="1429439"/>
    <lineage>
        <taxon>Bacteria</taxon>
        <taxon>Pseudomonadati</taxon>
        <taxon>Nitrospinota/Tectimicrobiota group</taxon>
        <taxon>Candidatus Tectimicrobiota</taxon>
        <taxon>Candidatus Entotheonellia</taxon>
        <taxon>Candidatus Entotheonellales</taxon>
        <taxon>Candidatus Entotheonellaceae</taxon>
        <taxon>Candidatus Entotheonella</taxon>
    </lineage>
</organism>
<gene>
    <name evidence="6" type="ORF">ETSY2_11645</name>
</gene>
<dbReference type="InterPro" id="IPR036259">
    <property type="entry name" value="MFS_trans_sf"/>
</dbReference>
<dbReference type="PANTHER" id="PTHR11360">
    <property type="entry name" value="MONOCARBOXYLATE TRANSPORTER"/>
    <property type="match status" value="1"/>
</dbReference>
<proteinExistence type="predicted"/>
<evidence type="ECO:0000256" key="2">
    <source>
        <dbReference type="ARBA" id="ARBA00022989"/>
    </source>
</evidence>
<keyword evidence="1 4" id="KW-0812">Transmembrane</keyword>
<feature type="transmembrane region" description="Helical" evidence="4">
    <location>
        <begin position="264"/>
        <end position="288"/>
    </location>
</feature>
<feature type="transmembrane region" description="Helical" evidence="4">
    <location>
        <begin position="300"/>
        <end position="319"/>
    </location>
</feature>
<sequence>MHTRVTRLYYGWIVVALAFITMMFVVGTFASSGVLFAALVSEYDWSRATTSLPFSIALVAYAATAWLAGRLFDRYGPRWLFPIGTTCLGLGLIASAYAHTPWQLCLTWGLLVGQGFNLAGFVTHSALVSLWFRRNLGVAVGLAISGASIGSLTIVPAVQYLVDQIGWRSAYTLLGWIIIVCLAPMNALWQRHHPADLGLYPDGLPPDIAASDASELEMPSTAPLTLGDALRSLPFWFLFIMAAGVGWLSNIVSVHLIAHLTDNGFSSLLAASMVGLMGLLRAGSGTVWGGLSDRFGRESMYTIGSALSLTGFTGLAMLHPQSALWMLYASILVLGLGFGVHGAVEASSIADLFHGPHLGTILGAVELGWGIGGFLGSWGGGFWYDTWGRYHGVFIVTIGVSAVGCTALWLAAPRRAKTGQKSS</sequence>
<keyword evidence="3 4" id="KW-0472">Membrane</keyword>
<evidence type="ECO:0000256" key="4">
    <source>
        <dbReference type="SAM" id="Phobius"/>
    </source>
</evidence>
<keyword evidence="7" id="KW-1185">Reference proteome</keyword>
<feature type="transmembrane region" description="Helical" evidence="4">
    <location>
        <begin position="139"/>
        <end position="158"/>
    </location>
</feature>
<dbReference type="InterPro" id="IPR050327">
    <property type="entry name" value="Proton-linked_MCT"/>
</dbReference>